<evidence type="ECO:0000259" key="6">
    <source>
        <dbReference type="PROSITE" id="PS51635"/>
    </source>
</evidence>
<dbReference type="PROSITE" id="PS51635">
    <property type="entry name" value="PNPLA"/>
    <property type="match status" value="1"/>
</dbReference>
<proteinExistence type="predicted"/>
<evidence type="ECO:0000313" key="8">
    <source>
        <dbReference type="Proteomes" id="UP000245802"/>
    </source>
</evidence>
<feature type="short sequence motif" description="DGA/G" evidence="4">
    <location>
        <begin position="278"/>
        <end position="280"/>
    </location>
</feature>
<keyword evidence="3 4" id="KW-0443">Lipid metabolism</keyword>
<accession>A0A2Z3HJH8</accession>
<dbReference type="InterPro" id="IPR050301">
    <property type="entry name" value="NTE"/>
</dbReference>
<dbReference type="RefSeq" id="WP_010048996.1">
    <property type="nucleotide sequence ID" value="NZ_CP025958.1"/>
</dbReference>
<dbReference type="OrthoDB" id="213032at2"/>
<feature type="short sequence motif" description="GXGXXG" evidence="4">
    <location>
        <begin position="103"/>
        <end position="108"/>
    </location>
</feature>
<feature type="active site" description="Nucleophile" evidence="4">
    <location>
        <position position="134"/>
    </location>
</feature>
<keyword evidence="5" id="KW-0732">Signal</keyword>
<protein>
    <submittedName>
        <fullName evidence="7">Patatin family protein</fullName>
    </submittedName>
</protein>
<name>A0A2Z3HJH8_9BACT</name>
<feature type="chain" id="PRO_5016443796" evidence="5">
    <location>
        <begin position="32"/>
        <end position="462"/>
    </location>
</feature>
<evidence type="ECO:0000256" key="4">
    <source>
        <dbReference type="PROSITE-ProRule" id="PRU01161"/>
    </source>
</evidence>
<dbReference type="AlphaFoldDB" id="A0A2Z3HJH8"/>
<evidence type="ECO:0000313" key="7">
    <source>
        <dbReference type="EMBL" id="AWM41994.1"/>
    </source>
</evidence>
<dbReference type="InterPro" id="IPR016035">
    <property type="entry name" value="Acyl_Trfase/lysoPLipase"/>
</dbReference>
<dbReference type="PANTHER" id="PTHR14226:SF74">
    <property type="entry name" value="BLR4684 PROTEIN"/>
    <property type="match status" value="1"/>
</dbReference>
<evidence type="ECO:0000256" key="2">
    <source>
        <dbReference type="ARBA" id="ARBA00022963"/>
    </source>
</evidence>
<feature type="domain" description="PNPLA" evidence="6">
    <location>
        <begin position="99"/>
        <end position="291"/>
    </location>
</feature>
<dbReference type="Pfam" id="PF01734">
    <property type="entry name" value="Patatin"/>
    <property type="match status" value="1"/>
</dbReference>
<feature type="short sequence motif" description="GXSXG" evidence="4">
    <location>
        <begin position="132"/>
        <end position="136"/>
    </location>
</feature>
<dbReference type="PROSITE" id="PS51257">
    <property type="entry name" value="PROKAR_LIPOPROTEIN"/>
    <property type="match status" value="1"/>
</dbReference>
<dbReference type="PANTHER" id="PTHR14226">
    <property type="entry name" value="NEUROPATHY TARGET ESTERASE/SWISS CHEESE D.MELANOGASTER"/>
    <property type="match status" value="1"/>
</dbReference>
<evidence type="ECO:0000256" key="5">
    <source>
        <dbReference type="SAM" id="SignalP"/>
    </source>
</evidence>
<dbReference type="Gene3D" id="3.40.1090.10">
    <property type="entry name" value="Cytosolic phospholipase A2 catalytic domain"/>
    <property type="match status" value="1"/>
</dbReference>
<keyword evidence="2 4" id="KW-0442">Lipid degradation</keyword>
<gene>
    <name evidence="7" type="ORF">C1280_36735</name>
</gene>
<organism evidence="7 8">
    <name type="scientific">Gemmata obscuriglobus</name>
    <dbReference type="NCBI Taxonomy" id="114"/>
    <lineage>
        <taxon>Bacteria</taxon>
        <taxon>Pseudomonadati</taxon>
        <taxon>Planctomycetota</taxon>
        <taxon>Planctomycetia</taxon>
        <taxon>Gemmatales</taxon>
        <taxon>Gemmataceae</taxon>
        <taxon>Gemmata</taxon>
    </lineage>
</organism>
<dbReference type="KEGG" id="gog:C1280_36735"/>
<dbReference type="GO" id="GO:0016787">
    <property type="term" value="F:hydrolase activity"/>
    <property type="evidence" value="ECO:0007669"/>
    <property type="project" value="UniProtKB-UniRule"/>
</dbReference>
<reference evidence="7 8" key="1">
    <citation type="submission" date="2018-01" db="EMBL/GenBank/DDBJ databases">
        <title>G. obscuriglobus.</title>
        <authorList>
            <person name="Franke J."/>
            <person name="Blomberg W."/>
            <person name="Selmecki A."/>
        </authorList>
    </citation>
    <scope>NUCLEOTIDE SEQUENCE [LARGE SCALE GENOMIC DNA]</scope>
    <source>
        <strain evidence="7 8">DSM 5831</strain>
    </source>
</reference>
<dbReference type="Proteomes" id="UP000245802">
    <property type="component" value="Chromosome"/>
</dbReference>
<sequence length="462" mass="49464">MVRTFTRPGPALALALALLAVALGCSSPSTVGDRLAPFRKHGVRAERTREELKASVGWLDVAAQEAGRSTISTAELLAFAEKSRAAARPAVPSPKRNILVVTGGGSYGAYPAGVLVGWTATGTRPEFDVVTGISTGALLGAFAFLGPGEDAELQRCYTTLRDRDIYKRNRIIPSLLSESLADSGPLAQVIERTANDERIARFAAEHAKGRRYYVGTTDLDARRAVVWDMGAIAARNTPESRELFRKVLLASAAIPGFFPPVRIPMTVDGRRYVERHIDGGTTSSMFFAPPYAPPGHEPPPGWLHGSNLYILVAGKLYPDPSPVKPRTFAIASNAVSTVIYDQTRSDLHKLFLLTAMTGMTYNVSVIPPEINSPLESTKFDPKEMSRLFCAGAQWAQSAQSAQSGPNWRITPPGYEPGEGAKYRSGTALTDTGRNAGTGILGPPVSPIPSAPMIPMAPVVPEK</sequence>
<dbReference type="InterPro" id="IPR002641">
    <property type="entry name" value="PNPLA_dom"/>
</dbReference>
<dbReference type="InterPro" id="IPR037483">
    <property type="entry name" value="YjjU-like"/>
</dbReference>
<dbReference type="CDD" id="cd07208">
    <property type="entry name" value="Pat_hypo_Ecoli_yjju_like"/>
    <property type="match status" value="1"/>
</dbReference>
<dbReference type="SUPFAM" id="SSF52151">
    <property type="entry name" value="FabD/lysophospholipase-like"/>
    <property type="match status" value="1"/>
</dbReference>
<evidence type="ECO:0000256" key="1">
    <source>
        <dbReference type="ARBA" id="ARBA00022801"/>
    </source>
</evidence>
<keyword evidence="8" id="KW-1185">Reference proteome</keyword>
<feature type="active site" description="Proton acceptor" evidence="4">
    <location>
        <position position="278"/>
    </location>
</feature>
<feature type="signal peptide" evidence="5">
    <location>
        <begin position="1"/>
        <end position="31"/>
    </location>
</feature>
<keyword evidence="1 4" id="KW-0378">Hydrolase</keyword>
<evidence type="ECO:0000256" key="3">
    <source>
        <dbReference type="ARBA" id="ARBA00023098"/>
    </source>
</evidence>
<dbReference type="EMBL" id="CP025958">
    <property type="protein sequence ID" value="AWM41994.1"/>
    <property type="molecule type" value="Genomic_DNA"/>
</dbReference>
<dbReference type="GO" id="GO:0016042">
    <property type="term" value="P:lipid catabolic process"/>
    <property type="evidence" value="ECO:0007669"/>
    <property type="project" value="UniProtKB-UniRule"/>
</dbReference>